<dbReference type="Proteomes" id="UP000295431">
    <property type="component" value="Unassembled WGS sequence"/>
</dbReference>
<evidence type="ECO:0000313" key="4">
    <source>
        <dbReference type="EMBL" id="TDC15344.1"/>
    </source>
</evidence>
<evidence type="ECO:0000256" key="1">
    <source>
        <dbReference type="ARBA" id="ARBA00023125"/>
    </source>
</evidence>
<feature type="DNA-binding region" description="H-T-H motif" evidence="2">
    <location>
        <begin position="28"/>
        <end position="47"/>
    </location>
</feature>
<dbReference type="GO" id="GO:0003700">
    <property type="term" value="F:DNA-binding transcription factor activity"/>
    <property type="evidence" value="ECO:0007669"/>
    <property type="project" value="TreeGrafter"/>
</dbReference>
<dbReference type="RefSeq" id="WP_131939811.1">
    <property type="nucleotide sequence ID" value="NZ_BAAAMX010000004.1"/>
</dbReference>
<accession>A0A4R4P1C8</accession>
<dbReference type="Gene3D" id="1.10.357.10">
    <property type="entry name" value="Tetracycline Repressor, domain 2"/>
    <property type="match status" value="1"/>
</dbReference>
<dbReference type="Pfam" id="PF00440">
    <property type="entry name" value="TetR_N"/>
    <property type="match status" value="1"/>
</dbReference>
<evidence type="ECO:0000256" key="2">
    <source>
        <dbReference type="PROSITE-ProRule" id="PRU00335"/>
    </source>
</evidence>
<organism evidence="4 5">
    <name type="scientific">Actinomadura bangladeshensis</name>
    <dbReference type="NCBI Taxonomy" id="453573"/>
    <lineage>
        <taxon>Bacteria</taxon>
        <taxon>Bacillati</taxon>
        <taxon>Actinomycetota</taxon>
        <taxon>Actinomycetes</taxon>
        <taxon>Streptosporangiales</taxon>
        <taxon>Thermomonosporaceae</taxon>
        <taxon>Actinomadura</taxon>
    </lineage>
</organism>
<dbReference type="GO" id="GO:0000976">
    <property type="term" value="F:transcription cis-regulatory region binding"/>
    <property type="evidence" value="ECO:0007669"/>
    <property type="project" value="TreeGrafter"/>
</dbReference>
<keyword evidence="5" id="KW-1185">Reference proteome</keyword>
<proteinExistence type="predicted"/>
<dbReference type="InterPro" id="IPR009057">
    <property type="entry name" value="Homeodomain-like_sf"/>
</dbReference>
<gene>
    <name evidence="4" type="ORF">E1284_15630</name>
</gene>
<dbReference type="PANTHER" id="PTHR30055">
    <property type="entry name" value="HTH-TYPE TRANSCRIPTIONAL REGULATOR RUTR"/>
    <property type="match status" value="1"/>
</dbReference>
<sequence length="198" mass="21808">MTSSDSGRERILDAATRLFAALGYDGTSTRMIAEAAGLNVATVAYHVGGKRDLYLAVMERAHETERAALAQALDEITPDAEGILTLLDRYVDFCLSRPEIPALWMHRWLSDAADVAHLEEQYVRPLMVMVADAARKIVPDDVDVEYVVWTVVWCTHGFGAGGVLDADGNRRGVDDAQAVIRFRRHMRRTVAQAIGIPA</sequence>
<comment type="caution">
    <text evidence="4">The sequence shown here is derived from an EMBL/GenBank/DDBJ whole genome shotgun (WGS) entry which is preliminary data.</text>
</comment>
<keyword evidence="1 2" id="KW-0238">DNA-binding</keyword>
<dbReference type="PANTHER" id="PTHR30055:SF219">
    <property type="entry name" value="TRANSCRIPTIONAL REGULATORY PROTEIN"/>
    <property type="match status" value="1"/>
</dbReference>
<dbReference type="PROSITE" id="PS50977">
    <property type="entry name" value="HTH_TETR_2"/>
    <property type="match status" value="1"/>
</dbReference>
<dbReference type="EMBL" id="SMJW01000068">
    <property type="protein sequence ID" value="TDC15344.1"/>
    <property type="molecule type" value="Genomic_DNA"/>
</dbReference>
<evidence type="ECO:0000313" key="5">
    <source>
        <dbReference type="Proteomes" id="UP000295431"/>
    </source>
</evidence>
<reference evidence="4 5" key="1">
    <citation type="submission" date="2019-03" db="EMBL/GenBank/DDBJ databases">
        <title>Draft genome sequences of novel Actinobacteria.</title>
        <authorList>
            <person name="Sahin N."/>
            <person name="Ay H."/>
            <person name="Saygin H."/>
        </authorList>
    </citation>
    <scope>NUCLEOTIDE SEQUENCE [LARGE SCALE GENOMIC DNA]</scope>
    <source>
        <strain evidence="4 5">DSM 45347</strain>
    </source>
</reference>
<protein>
    <submittedName>
        <fullName evidence="4">TetR/AcrR family transcriptional regulator</fullName>
    </submittedName>
</protein>
<dbReference type="InterPro" id="IPR050109">
    <property type="entry name" value="HTH-type_TetR-like_transc_reg"/>
</dbReference>
<evidence type="ECO:0000259" key="3">
    <source>
        <dbReference type="PROSITE" id="PS50977"/>
    </source>
</evidence>
<dbReference type="SUPFAM" id="SSF46689">
    <property type="entry name" value="Homeodomain-like"/>
    <property type="match status" value="1"/>
</dbReference>
<feature type="domain" description="HTH tetR-type" evidence="3">
    <location>
        <begin position="5"/>
        <end position="65"/>
    </location>
</feature>
<dbReference type="AlphaFoldDB" id="A0A4R4P1C8"/>
<dbReference type="PRINTS" id="PR00455">
    <property type="entry name" value="HTHTETR"/>
</dbReference>
<name>A0A4R4P1C8_9ACTN</name>
<dbReference type="InterPro" id="IPR001647">
    <property type="entry name" value="HTH_TetR"/>
</dbReference>
<dbReference type="OrthoDB" id="3404594at2"/>